<organism evidence="4 5">
    <name type="scientific">Triticum turgidum subsp. durum</name>
    <name type="common">Durum wheat</name>
    <name type="synonym">Triticum durum</name>
    <dbReference type="NCBI Taxonomy" id="4567"/>
    <lineage>
        <taxon>Eukaryota</taxon>
        <taxon>Viridiplantae</taxon>
        <taxon>Streptophyta</taxon>
        <taxon>Embryophyta</taxon>
        <taxon>Tracheophyta</taxon>
        <taxon>Spermatophyta</taxon>
        <taxon>Magnoliopsida</taxon>
        <taxon>Liliopsida</taxon>
        <taxon>Poales</taxon>
        <taxon>Poaceae</taxon>
        <taxon>BOP clade</taxon>
        <taxon>Pooideae</taxon>
        <taxon>Triticodae</taxon>
        <taxon>Triticeae</taxon>
        <taxon>Triticinae</taxon>
        <taxon>Triticum</taxon>
    </lineage>
</organism>
<dbReference type="GO" id="GO:0045944">
    <property type="term" value="P:positive regulation of transcription by RNA polymerase II"/>
    <property type="evidence" value="ECO:0007669"/>
    <property type="project" value="TreeGrafter"/>
</dbReference>
<evidence type="ECO:0000256" key="1">
    <source>
        <dbReference type="ARBA" id="ARBA00004496"/>
    </source>
</evidence>
<feature type="region of interest" description="Disordered" evidence="3">
    <location>
        <begin position="1"/>
        <end position="61"/>
    </location>
</feature>
<evidence type="ECO:0000256" key="2">
    <source>
        <dbReference type="ARBA" id="ARBA00022490"/>
    </source>
</evidence>
<dbReference type="PANTHER" id="PTHR12983">
    <property type="entry name" value="RING FINGER 10 FAMILY MEMBER"/>
    <property type="match status" value="1"/>
</dbReference>
<evidence type="ECO:0000313" key="4">
    <source>
        <dbReference type="EMBL" id="VAI29897.1"/>
    </source>
</evidence>
<sequence>MVAGGSKQQQQQHGRMGKQVALQQQLNSKKSVTKERSQQITLPSGEPLGGNGGGGESQRRRRRLERSRLLYRWRVTGKILELETITQSEASRKRYRFLSHFSLTTTFQFCEIDLSDMLPPISLAPFMDEIKRREKQRMQTAKKEEKDRVKAEVAAAAQESAMRFEYTNFSRTQSDVMFSLDDFEALGNNAAGPSTSPPAGERKLFSDVTRLGFASAQGSPPLRAETGDTNNEITRDQGPVSASSVSFASILSSTRAGADSSVETPKPNGVGKAGKKRTKVLLSTGGGRRY</sequence>
<evidence type="ECO:0000256" key="3">
    <source>
        <dbReference type="SAM" id="MobiDB-lite"/>
    </source>
</evidence>
<evidence type="ECO:0000313" key="5">
    <source>
        <dbReference type="Proteomes" id="UP000324705"/>
    </source>
</evidence>
<keyword evidence="5" id="KW-1185">Reference proteome</keyword>
<feature type="region of interest" description="Disordered" evidence="3">
    <location>
        <begin position="215"/>
        <end position="241"/>
    </location>
</feature>
<dbReference type="EMBL" id="LT934120">
    <property type="protein sequence ID" value="VAI29897.1"/>
    <property type="molecule type" value="Genomic_DNA"/>
</dbReference>
<comment type="subcellular location">
    <subcellularLocation>
        <location evidence="1">Cytoplasm</location>
    </subcellularLocation>
</comment>
<protein>
    <submittedName>
        <fullName evidence="4">Uncharacterized protein</fullName>
    </submittedName>
</protein>
<gene>
    <name evidence="4" type="ORF">TRITD_5Bv1G084500</name>
</gene>
<dbReference type="InterPro" id="IPR039739">
    <property type="entry name" value="MAG2/RNF10"/>
</dbReference>
<reference evidence="4 5" key="1">
    <citation type="submission" date="2017-09" db="EMBL/GenBank/DDBJ databases">
        <authorList>
            <consortium name="International Durum Wheat Genome Sequencing Consortium (IDWGSC)"/>
            <person name="Milanesi L."/>
        </authorList>
    </citation>
    <scope>NUCLEOTIDE SEQUENCE [LARGE SCALE GENOMIC DNA]</scope>
    <source>
        <strain evidence="5">cv. Svevo</strain>
    </source>
</reference>
<proteinExistence type="predicted"/>
<feature type="region of interest" description="Disordered" evidence="3">
    <location>
        <begin position="253"/>
        <end position="290"/>
    </location>
</feature>
<dbReference type="Gramene" id="TRITD5Bv1G084500.1">
    <property type="protein sequence ID" value="TRITD5Bv1G084500.1"/>
    <property type="gene ID" value="TRITD5Bv1G084500"/>
</dbReference>
<feature type="compositionally biased region" description="Polar residues" evidence="3">
    <location>
        <begin position="21"/>
        <end position="30"/>
    </location>
</feature>
<keyword evidence="2" id="KW-0963">Cytoplasm</keyword>
<feature type="compositionally biased region" description="Gly residues" evidence="3">
    <location>
        <begin position="47"/>
        <end position="56"/>
    </location>
</feature>
<dbReference type="GO" id="GO:0005737">
    <property type="term" value="C:cytoplasm"/>
    <property type="evidence" value="ECO:0007669"/>
    <property type="project" value="UniProtKB-SubCell"/>
</dbReference>
<dbReference type="Proteomes" id="UP000324705">
    <property type="component" value="Chromosome 5B"/>
</dbReference>
<dbReference type="PANTHER" id="PTHR12983:SF9">
    <property type="entry name" value="E3 UBIQUITIN-PROTEIN LIGASE RNF10"/>
    <property type="match status" value="1"/>
</dbReference>
<dbReference type="GO" id="GO:0000976">
    <property type="term" value="F:transcription cis-regulatory region binding"/>
    <property type="evidence" value="ECO:0007669"/>
    <property type="project" value="TreeGrafter"/>
</dbReference>
<name>A0A9R0X4G6_TRITD</name>
<accession>A0A9R0X4G6</accession>
<dbReference type="AlphaFoldDB" id="A0A9R0X4G6"/>